<organism evidence="1 2">
    <name type="scientific">Pistacia integerrima</name>
    <dbReference type="NCBI Taxonomy" id="434235"/>
    <lineage>
        <taxon>Eukaryota</taxon>
        <taxon>Viridiplantae</taxon>
        <taxon>Streptophyta</taxon>
        <taxon>Embryophyta</taxon>
        <taxon>Tracheophyta</taxon>
        <taxon>Spermatophyta</taxon>
        <taxon>Magnoliopsida</taxon>
        <taxon>eudicotyledons</taxon>
        <taxon>Gunneridae</taxon>
        <taxon>Pentapetalae</taxon>
        <taxon>rosids</taxon>
        <taxon>malvids</taxon>
        <taxon>Sapindales</taxon>
        <taxon>Anacardiaceae</taxon>
        <taxon>Pistacia</taxon>
    </lineage>
</organism>
<evidence type="ECO:0000313" key="1">
    <source>
        <dbReference type="EMBL" id="KAJ0048005.1"/>
    </source>
</evidence>
<keyword evidence="2" id="KW-1185">Reference proteome</keyword>
<name>A0ACC0Z983_9ROSI</name>
<dbReference type="EMBL" id="CM047737">
    <property type="protein sequence ID" value="KAJ0048005.1"/>
    <property type="molecule type" value="Genomic_DNA"/>
</dbReference>
<accession>A0ACC0Z983</accession>
<proteinExistence type="predicted"/>
<gene>
    <name evidence="1" type="ORF">Pint_16462</name>
</gene>
<sequence length="332" mass="37877">MPGLQRQILNQEMNFRKTKPKREENSFSMRKLRIIYHDPEATDSSSEDDDDYHHRRTQFHGVKRYVTEISLPGSLHEASGENYLQQNVVQGKTSKDGDGTKLEENKKTQKSSTIYKGVRRRPWGKYSAEIRDPFRRVRVWLGTYNTAEEAAMAYQNKKREFESMIESEKIKNLSIVSTESTSVSQETKDTFSHPSPSSVLDVTTSASLANAFGDRIKEENGIGREFVKGCNVEKAARRECNYEDEQSISYLLEVPDLSPSMSEDLGDFGFEDMFKQCQDDYGQFYGVPNQNYIEDSCVVEDLGNGEVISNLFDIEPSLEDFAWADGTLSFSC</sequence>
<protein>
    <submittedName>
        <fullName evidence="1">Uncharacterized protein</fullName>
    </submittedName>
</protein>
<dbReference type="Proteomes" id="UP001163603">
    <property type="component" value="Chromosome 2"/>
</dbReference>
<reference evidence="2" key="1">
    <citation type="journal article" date="2023" name="G3 (Bethesda)">
        <title>Genome assembly and association tests identify interacting loci associated with vigor, precocity, and sex in interspecific pistachio rootstocks.</title>
        <authorList>
            <person name="Palmer W."/>
            <person name="Jacygrad E."/>
            <person name="Sagayaradj S."/>
            <person name="Cavanaugh K."/>
            <person name="Han R."/>
            <person name="Bertier L."/>
            <person name="Beede B."/>
            <person name="Kafkas S."/>
            <person name="Golino D."/>
            <person name="Preece J."/>
            <person name="Michelmore R."/>
        </authorList>
    </citation>
    <scope>NUCLEOTIDE SEQUENCE [LARGE SCALE GENOMIC DNA]</scope>
</reference>
<evidence type="ECO:0000313" key="2">
    <source>
        <dbReference type="Proteomes" id="UP001163603"/>
    </source>
</evidence>
<comment type="caution">
    <text evidence="1">The sequence shown here is derived from an EMBL/GenBank/DDBJ whole genome shotgun (WGS) entry which is preliminary data.</text>
</comment>